<reference evidence="25 26" key="1">
    <citation type="submission" date="2019-03" db="EMBL/GenBank/DDBJ databases">
        <title>Genomic Encyclopedia of Archaeal and Bacterial Type Strains, Phase II (KMG-II): from individual species to whole genera.</title>
        <authorList>
            <person name="Goeker M."/>
        </authorList>
    </citation>
    <scope>NUCLEOTIDE SEQUENCE [LARGE SCALE GENOMIC DNA]</scope>
    <source>
        <strain evidence="25 26">DSM 22554</strain>
    </source>
</reference>
<evidence type="ECO:0000256" key="4">
    <source>
        <dbReference type="ARBA" id="ARBA00005150"/>
    </source>
</evidence>
<evidence type="ECO:0000256" key="7">
    <source>
        <dbReference type="ARBA" id="ARBA00013025"/>
    </source>
</evidence>
<evidence type="ECO:0000256" key="17">
    <source>
        <dbReference type="ARBA" id="ARBA00032510"/>
    </source>
</evidence>
<dbReference type="GO" id="GO:0004326">
    <property type="term" value="F:tetrahydrofolylpolyglutamate synthase activity"/>
    <property type="evidence" value="ECO:0007669"/>
    <property type="project" value="UniProtKB-EC"/>
</dbReference>
<evidence type="ECO:0000256" key="6">
    <source>
        <dbReference type="ARBA" id="ARBA00013023"/>
    </source>
</evidence>
<evidence type="ECO:0000256" key="5">
    <source>
        <dbReference type="ARBA" id="ARBA00008276"/>
    </source>
</evidence>
<comment type="pathway">
    <text evidence="4">Cofactor biosynthesis; tetrahydrofolylpolyglutamate biosynthesis.</text>
</comment>
<dbReference type="GO" id="GO:0005737">
    <property type="term" value="C:cytoplasm"/>
    <property type="evidence" value="ECO:0007669"/>
    <property type="project" value="TreeGrafter"/>
</dbReference>
<dbReference type="Proteomes" id="UP000294616">
    <property type="component" value="Unassembled WGS sequence"/>
</dbReference>
<evidence type="ECO:0000256" key="3">
    <source>
        <dbReference type="ARBA" id="ARBA00004799"/>
    </source>
</evidence>
<dbReference type="InterPro" id="IPR013221">
    <property type="entry name" value="Mur_ligase_cen"/>
</dbReference>
<evidence type="ECO:0000256" key="8">
    <source>
        <dbReference type="ARBA" id="ARBA00019357"/>
    </source>
</evidence>
<dbReference type="RefSeq" id="WP_132222207.1">
    <property type="nucleotide sequence ID" value="NZ_SMGO01000001.1"/>
</dbReference>
<name>A0A4R1M237_9SPHI</name>
<dbReference type="InterPro" id="IPR001645">
    <property type="entry name" value="Folylpolyglutamate_synth"/>
</dbReference>
<dbReference type="EC" id="6.3.2.12" evidence="6"/>
<comment type="function">
    <text evidence="2">Functions in two distinct reactions of the de novo folate biosynthetic pathway. Catalyzes the addition of a glutamate residue to dihydropteroate (7,8-dihydropteroate or H2Pte) to form dihydrofolate (7,8-dihydrofolate monoglutamate or H2Pte-Glu). Also catalyzes successive additions of L-glutamate to tetrahydrofolate or 10-formyltetrahydrofolate or 5,10-methylenetetrahydrofolate, leading to folylpolyglutamate derivatives.</text>
</comment>
<sequence length="442" mass="49117">MSYSETLAYLYSRLPMFSKIGNSAIKKDLTNTLKLCEFLGNPQDQFKSIHIAGTNGKGSSSNMLAAILQTSGYKTGLYTSPHLLDFRERIRINGDMIPEDKVVEFVKRNKDFIEDLKPSFFEVTVAMAFLHFAEENVDIAIIETGLGGRLDSTNVVHPILSLITNISLDHTSLLGNTLEAIAYEKAGIIKHNTPVVISEKAEATSSVFLDKAASTQSKITFASDQWKIETLNKAEESLLLQVSKLSSENNSVALNTLDSPLKIELDLSGNYQTKNIKGVLSSVEELRLQGFIIPERDLLYALNHVKELTGLRARWQTLSHNPLIICDTGHNEAGWEEVLLNINQTPFKNLHMVVGIMRDKNSDKLLSIFPSEATYYFCNADFERALPAKELQEEAKIKNLQGKSYPDVLSALDAAIKNAQPEDLIFIGGSTFIVAEALKRFV</sequence>
<comment type="catalytic activity">
    <reaction evidence="20">
        <text>(6R)-5,10-methylenetetrahydrofolyl-(gamma-L-Glu)(n) + L-glutamate + ATP = (6R)-5,10-methylenetetrahydrofolyl-(gamma-L-Glu)(n+1) + ADP + phosphate + H(+)</text>
        <dbReference type="Rhea" id="RHEA:51912"/>
        <dbReference type="Rhea" id="RHEA-COMP:13257"/>
        <dbReference type="Rhea" id="RHEA-COMP:13258"/>
        <dbReference type="ChEBI" id="CHEBI:15378"/>
        <dbReference type="ChEBI" id="CHEBI:29985"/>
        <dbReference type="ChEBI" id="CHEBI:30616"/>
        <dbReference type="ChEBI" id="CHEBI:43474"/>
        <dbReference type="ChEBI" id="CHEBI:136572"/>
        <dbReference type="ChEBI" id="CHEBI:456216"/>
        <dbReference type="EC" id="6.3.2.17"/>
    </reaction>
</comment>
<proteinExistence type="inferred from homology"/>
<dbReference type="OrthoDB" id="9809356at2"/>
<comment type="catalytic activity">
    <reaction evidence="21">
        <text>7,8-dihydropteroate + L-glutamate + ATP = 7,8-dihydrofolate + ADP + phosphate + H(+)</text>
        <dbReference type="Rhea" id="RHEA:23584"/>
        <dbReference type="ChEBI" id="CHEBI:15378"/>
        <dbReference type="ChEBI" id="CHEBI:17839"/>
        <dbReference type="ChEBI" id="CHEBI:29985"/>
        <dbReference type="ChEBI" id="CHEBI:30616"/>
        <dbReference type="ChEBI" id="CHEBI:43474"/>
        <dbReference type="ChEBI" id="CHEBI:57451"/>
        <dbReference type="ChEBI" id="CHEBI:456216"/>
        <dbReference type="EC" id="6.3.2.12"/>
    </reaction>
</comment>
<comment type="similarity">
    <text evidence="5 22">Belongs to the folylpolyglutamate synthase family.</text>
</comment>
<evidence type="ECO:0000256" key="1">
    <source>
        <dbReference type="ARBA" id="ARBA00001946"/>
    </source>
</evidence>
<dbReference type="FunFam" id="3.40.1190.10:FF:000011">
    <property type="entry name" value="Folylpolyglutamate synthase/dihydrofolate synthase"/>
    <property type="match status" value="1"/>
</dbReference>
<evidence type="ECO:0000256" key="2">
    <source>
        <dbReference type="ARBA" id="ARBA00002714"/>
    </source>
</evidence>
<dbReference type="InterPro" id="IPR018109">
    <property type="entry name" value="Folylpolyglutamate_synth_CS"/>
</dbReference>
<dbReference type="PROSITE" id="PS01012">
    <property type="entry name" value="FOLYLPOLYGLU_SYNT_2"/>
    <property type="match status" value="1"/>
</dbReference>
<dbReference type="EMBL" id="SMGO01000001">
    <property type="protein sequence ID" value="TCK85755.1"/>
    <property type="molecule type" value="Genomic_DNA"/>
</dbReference>
<evidence type="ECO:0000256" key="10">
    <source>
        <dbReference type="ARBA" id="ARBA00022723"/>
    </source>
</evidence>
<comment type="catalytic activity">
    <reaction evidence="18">
        <text>(6S)-5,6,7,8-tetrahydrofolyl-(gamma-L-Glu)(n) + L-glutamate + ATP = (6S)-5,6,7,8-tetrahydrofolyl-(gamma-L-Glu)(n+1) + ADP + phosphate + H(+)</text>
        <dbReference type="Rhea" id="RHEA:10580"/>
        <dbReference type="Rhea" id="RHEA-COMP:14738"/>
        <dbReference type="Rhea" id="RHEA-COMP:14740"/>
        <dbReference type="ChEBI" id="CHEBI:15378"/>
        <dbReference type="ChEBI" id="CHEBI:29985"/>
        <dbReference type="ChEBI" id="CHEBI:30616"/>
        <dbReference type="ChEBI" id="CHEBI:43474"/>
        <dbReference type="ChEBI" id="CHEBI:141005"/>
        <dbReference type="ChEBI" id="CHEBI:456216"/>
        <dbReference type="EC" id="6.3.2.17"/>
    </reaction>
</comment>
<keyword evidence="26" id="KW-1185">Reference proteome</keyword>
<dbReference type="Pfam" id="PF02875">
    <property type="entry name" value="Mur_ligase_C"/>
    <property type="match status" value="1"/>
</dbReference>
<dbReference type="SUPFAM" id="SSF53623">
    <property type="entry name" value="MurD-like peptide ligases, catalytic domain"/>
    <property type="match status" value="1"/>
</dbReference>
<dbReference type="NCBIfam" id="TIGR01499">
    <property type="entry name" value="folC"/>
    <property type="match status" value="1"/>
</dbReference>
<evidence type="ECO:0000256" key="13">
    <source>
        <dbReference type="ARBA" id="ARBA00022842"/>
    </source>
</evidence>
<dbReference type="InterPro" id="IPR004101">
    <property type="entry name" value="Mur_ligase_C"/>
</dbReference>
<evidence type="ECO:0000256" key="20">
    <source>
        <dbReference type="ARBA" id="ARBA00049035"/>
    </source>
</evidence>
<dbReference type="Gene3D" id="3.40.1190.10">
    <property type="entry name" value="Mur-like, catalytic domain"/>
    <property type="match status" value="1"/>
</dbReference>
<dbReference type="EC" id="6.3.2.17" evidence="7"/>
<dbReference type="GO" id="GO:0046656">
    <property type="term" value="P:folic acid biosynthetic process"/>
    <property type="evidence" value="ECO:0007669"/>
    <property type="project" value="UniProtKB-KW"/>
</dbReference>
<evidence type="ECO:0000313" key="25">
    <source>
        <dbReference type="EMBL" id="TCK85755.1"/>
    </source>
</evidence>
<dbReference type="Gene3D" id="3.90.190.20">
    <property type="entry name" value="Mur ligase, C-terminal domain"/>
    <property type="match status" value="1"/>
</dbReference>
<feature type="domain" description="Mur ligase C-terminal" evidence="23">
    <location>
        <begin position="314"/>
        <end position="430"/>
    </location>
</feature>
<dbReference type="InterPro" id="IPR036565">
    <property type="entry name" value="Mur-like_cat_sf"/>
</dbReference>
<keyword evidence="14" id="KW-0289">Folate biosynthesis</keyword>
<evidence type="ECO:0000256" key="18">
    <source>
        <dbReference type="ARBA" id="ARBA00047493"/>
    </source>
</evidence>
<keyword evidence="9 22" id="KW-0436">Ligase</keyword>
<comment type="caution">
    <text evidence="25">The sequence shown here is derived from an EMBL/GenBank/DDBJ whole genome shotgun (WGS) entry which is preliminary data.</text>
</comment>
<dbReference type="PIRSF" id="PIRSF001563">
    <property type="entry name" value="Folylpolyglu_synth"/>
    <property type="match status" value="1"/>
</dbReference>
<feature type="domain" description="Mur ligase central" evidence="24">
    <location>
        <begin position="51"/>
        <end position="278"/>
    </location>
</feature>
<dbReference type="PANTHER" id="PTHR11136">
    <property type="entry name" value="FOLYLPOLYGLUTAMATE SYNTHASE-RELATED"/>
    <property type="match status" value="1"/>
</dbReference>
<evidence type="ECO:0000256" key="22">
    <source>
        <dbReference type="PIRNR" id="PIRNR001563"/>
    </source>
</evidence>
<dbReference type="GO" id="GO:0005524">
    <property type="term" value="F:ATP binding"/>
    <property type="evidence" value="ECO:0007669"/>
    <property type="project" value="UniProtKB-KW"/>
</dbReference>
<evidence type="ECO:0000313" key="26">
    <source>
        <dbReference type="Proteomes" id="UP000294616"/>
    </source>
</evidence>
<comment type="cofactor">
    <cofactor evidence="1">
        <name>Mg(2+)</name>
        <dbReference type="ChEBI" id="CHEBI:18420"/>
    </cofactor>
</comment>
<dbReference type="InterPro" id="IPR036615">
    <property type="entry name" value="Mur_ligase_C_dom_sf"/>
</dbReference>
<comment type="pathway">
    <text evidence="3">Cofactor biosynthesis; tetrahydrofolate biosynthesis; 7,8-dihydrofolate from 2-amino-4-hydroxy-6-hydroxymethyl-7,8-dihydropteridine diphosphate and 4-aminobenzoate: step 2/2.</text>
</comment>
<evidence type="ECO:0000256" key="21">
    <source>
        <dbReference type="ARBA" id="ARBA00049161"/>
    </source>
</evidence>
<evidence type="ECO:0000259" key="23">
    <source>
        <dbReference type="Pfam" id="PF02875"/>
    </source>
</evidence>
<keyword evidence="11 22" id="KW-0547">Nucleotide-binding</keyword>
<dbReference type="AlphaFoldDB" id="A0A4R1M237"/>
<evidence type="ECO:0000259" key="24">
    <source>
        <dbReference type="Pfam" id="PF08245"/>
    </source>
</evidence>
<keyword evidence="12 22" id="KW-0067">ATP-binding</keyword>
<dbReference type="GO" id="GO:0046872">
    <property type="term" value="F:metal ion binding"/>
    <property type="evidence" value="ECO:0007669"/>
    <property type="project" value="UniProtKB-KW"/>
</dbReference>
<gene>
    <name evidence="25" type="ORF">C8N28_1068</name>
</gene>
<evidence type="ECO:0000256" key="9">
    <source>
        <dbReference type="ARBA" id="ARBA00022598"/>
    </source>
</evidence>
<evidence type="ECO:0000256" key="19">
    <source>
        <dbReference type="ARBA" id="ARBA00047808"/>
    </source>
</evidence>
<keyword evidence="10" id="KW-0479">Metal-binding</keyword>
<dbReference type="GO" id="GO:0008841">
    <property type="term" value="F:dihydrofolate synthase activity"/>
    <property type="evidence" value="ECO:0007669"/>
    <property type="project" value="UniProtKB-EC"/>
</dbReference>
<organism evidence="25 26">
    <name type="scientific">Albibacterium bauzanense</name>
    <dbReference type="NCBI Taxonomy" id="653929"/>
    <lineage>
        <taxon>Bacteria</taxon>
        <taxon>Pseudomonadati</taxon>
        <taxon>Bacteroidota</taxon>
        <taxon>Sphingobacteriia</taxon>
        <taxon>Sphingobacteriales</taxon>
        <taxon>Sphingobacteriaceae</taxon>
        <taxon>Albibacterium</taxon>
    </lineage>
</organism>
<evidence type="ECO:0000256" key="15">
    <source>
        <dbReference type="ARBA" id="ARBA00030048"/>
    </source>
</evidence>
<comment type="catalytic activity">
    <reaction evidence="19">
        <text>10-formyltetrahydrofolyl-(gamma-L-Glu)(n) + L-glutamate + ATP = 10-formyltetrahydrofolyl-(gamma-L-Glu)(n+1) + ADP + phosphate + H(+)</text>
        <dbReference type="Rhea" id="RHEA:51904"/>
        <dbReference type="Rhea" id="RHEA-COMP:13088"/>
        <dbReference type="Rhea" id="RHEA-COMP:14300"/>
        <dbReference type="ChEBI" id="CHEBI:15378"/>
        <dbReference type="ChEBI" id="CHEBI:29985"/>
        <dbReference type="ChEBI" id="CHEBI:30616"/>
        <dbReference type="ChEBI" id="CHEBI:43474"/>
        <dbReference type="ChEBI" id="CHEBI:134413"/>
        <dbReference type="ChEBI" id="CHEBI:456216"/>
        <dbReference type="EC" id="6.3.2.17"/>
    </reaction>
</comment>
<accession>A0A4R1M237</accession>
<evidence type="ECO:0000256" key="12">
    <source>
        <dbReference type="ARBA" id="ARBA00022840"/>
    </source>
</evidence>
<dbReference type="SUPFAM" id="SSF53244">
    <property type="entry name" value="MurD-like peptide ligases, peptide-binding domain"/>
    <property type="match status" value="1"/>
</dbReference>
<keyword evidence="13" id="KW-0460">Magnesium</keyword>
<evidence type="ECO:0000256" key="16">
    <source>
        <dbReference type="ARBA" id="ARBA00030592"/>
    </source>
</evidence>
<protein>
    <recommendedName>
        <fullName evidence="8">Dihydrofolate synthase/folylpolyglutamate synthase</fullName>
        <ecNumber evidence="6">6.3.2.12</ecNumber>
        <ecNumber evidence="7">6.3.2.17</ecNumber>
    </recommendedName>
    <alternativeName>
        <fullName evidence="17">Folylpoly-gamma-glutamate synthetase-dihydrofolate synthetase</fullName>
    </alternativeName>
    <alternativeName>
        <fullName evidence="15">Folylpolyglutamate synthetase</fullName>
    </alternativeName>
    <alternativeName>
        <fullName evidence="16">Tetrahydrofolylpolyglutamate synthase</fullName>
    </alternativeName>
</protein>
<dbReference type="Pfam" id="PF08245">
    <property type="entry name" value="Mur_ligase_M"/>
    <property type="match status" value="1"/>
</dbReference>
<dbReference type="PANTHER" id="PTHR11136:SF0">
    <property type="entry name" value="DIHYDROFOLATE SYNTHETASE-RELATED"/>
    <property type="match status" value="1"/>
</dbReference>
<evidence type="ECO:0000256" key="11">
    <source>
        <dbReference type="ARBA" id="ARBA00022741"/>
    </source>
</evidence>
<evidence type="ECO:0000256" key="14">
    <source>
        <dbReference type="ARBA" id="ARBA00022909"/>
    </source>
</evidence>